<dbReference type="RefSeq" id="WP_311654369.1">
    <property type="nucleotide sequence ID" value="NZ_JAVREX010000001.1"/>
</dbReference>
<reference evidence="3" key="1">
    <citation type="submission" date="2023-07" db="EMBL/GenBank/DDBJ databases">
        <title>30 novel species of actinomycetes from the DSMZ collection.</title>
        <authorList>
            <person name="Nouioui I."/>
        </authorList>
    </citation>
    <scope>NUCLEOTIDE SEQUENCE [LARGE SCALE GENOMIC DNA]</scope>
    <source>
        <strain evidence="3">DSM 41770</strain>
    </source>
</reference>
<keyword evidence="1" id="KW-0472">Membrane</keyword>
<feature type="transmembrane region" description="Helical" evidence="1">
    <location>
        <begin position="6"/>
        <end position="25"/>
    </location>
</feature>
<feature type="transmembrane region" description="Helical" evidence="1">
    <location>
        <begin position="122"/>
        <end position="143"/>
    </location>
</feature>
<keyword evidence="1" id="KW-0812">Transmembrane</keyword>
<dbReference type="Proteomes" id="UP001183777">
    <property type="component" value="Unassembled WGS sequence"/>
</dbReference>
<proteinExistence type="predicted"/>
<name>A0ABU2RBF4_9ACTN</name>
<protein>
    <recommendedName>
        <fullName evidence="4">Integral membrane protein</fullName>
    </recommendedName>
</protein>
<sequence length="156" mass="15981">MALLLLVPLGIIAVFGLAGYGFGTLGRVGVRRADRGLRFRCAAAVLGAGAVALYTWGLLHVGGAVLDAEDGGAGSSPMRSCRTADEAQWSRSVGYRVDYIPLRFVCETSDGGSYTPDTVPGYIGPAVGAFALAAAVCGGAAAVESERRTRRRGGAT</sequence>
<comment type="caution">
    <text evidence="2">The sequence shown here is derived from an EMBL/GenBank/DDBJ whole genome shotgun (WGS) entry which is preliminary data.</text>
</comment>
<organism evidence="2 3">
    <name type="scientific">Streptomyces salyersiae</name>
    <dbReference type="NCBI Taxonomy" id="3075530"/>
    <lineage>
        <taxon>Bacteria</taxon>
        <taxon>Bacillati</taxon>
        <taxon>Actinomycetota</taxon>
        <taxon>Actinomycetes</taxon>
        <taxon>Kitasatosporales</taxon>
        <taxon>Streptomycetaceae</taxon>
        <taxon>Streptomyces</taxon>
    </lineage>
</organism>
<evidence type="ECO:0000256" key="1">
    <source>
        <dbReference type="SAM" id="Phobius"/>
    </source>
</evidence>
<evidence type="ECO:0008006" key="4">
    <source>
        <dbReference type="Google" id="ProtNLM"/>
    </source>
</evidence>
<keyword evidence="1" id="KW-1133">Transmembrane helix</keyword>
<evidence type="ECO:0000313" key="2">
    <source>
        <dbReference type="EMBL" id="MDT0426185.1"/>
    </source>
</evidence>
<accession>A0ABU2RBF4</accession>
<keyword evidence="3" id="KW-1185">Reference proteome</keyword>
<dbReference type="EMBL" id="JAVREX010000001">
    <property type="protein sequence ID" value="MDT0426185.1"/>
    <property type="molecule type" value="Genomic_DNA"/>
</dbReference>
<evidence type="ECO:0000313" key="3">
    <source>
        <dbReference type="Proteomes" id="UP001183777"/>
    </source>
</evidence>
<feature type="transmembrane region" description="Helical" evidence="1">
    <location>
        <begin position="37"/>
        <end position="56"/>
    </location>
</feature>
<gene>
    <name evidence="2" type="ORF">RM649_00745</name>
</gene>